<evidence type="ECO:0000313" key="2">
    <source>
        <dbReference type="EMBL" id="KAK5169029.1"/>
    </source>
</evidence>
<accession>A0AAV9PB26</accession>
<evidence type="ECO:0000256" key="1">
    <source>
        <dbReference type="SAM" id="Phobius"/>
    </source>
</evidence>
<name>A0AAV9PB26_9PEZI</name>
<keyword evidence="1" id="KW-1133">Transmembrane helix</keyword>
<dbReference type="GeneID" id="89927678"/>
<keyword evidence="1" id="KW-0812">Transmembrane</keyword>
<keyword evidence="3" id="KW-1185">Reference proteome</keyword>
<feature type="transmembrane region" description="Helical" evidence="1">
    <location>
        <begin position="54"/>
        <end position="73"/>
    </location>
</feature>
<organism evidence="2 3">
    <name type="scientific">Saxophila tyrrhenica</name>
    <dbReference type="NCBI Taxonomy" id="1690608"/>
    <lineage>
        <taxon>Eukaryota</taxon>
        <taxon>Fungi</taxon>
        <taxon>Dikarya</taxon>
        <taxon>Ascomycota</taxon>
        <taxon>Pezizomycotina</taxon>
        <taxon>Dothideomycetes</taxon>
        <taxon>Dothideomycetidae</taxon>
        <taxon>Mycosphaerellales</taxon>
        <taxon>Extremaceae</taxon>
        <taxon>Saxophila</taxon>
    </lineage>
</organism>
<reference evidence="2 3" key="1">
    <citation type="submission" date="2023-08" db="EMBL/GenBank/DDBJ databases">
        <title>Black Yeasts Isolated from many extreme environments.</title>
        <authorList>
            <person name="Coleine C."/>
            <person name="Stajich J.E."/>
            <person name="Selbmann L."/>
        </authorList>
    </citation>
    <scope>NUCLEOTIDE SEQUENCE [LARGE SCALE GENOMIC DNA]</scope>
    <source>
        <strain evidence="2 3">CCFEE 5935</strain>
    </source>
</reference>
<dbReference type="RefSeq" id="XP_064658495.1">
    <property type="nucleotide sequence ID" value="XM_064803580.1"/>
</dbReference>
<keyword evidence="1" id="KW-0472">Membrane</keyword>
<dbReference type="AlphaFoldDB" id="A0AAV9PB26"/>
<dbReference type="EMBL" id="JAVRRT010000009">
    <property type="protein sequence ID" value="KAK5169029.1"/>
    <property type="molecule type" value="Genomic_DNA"/>
</dbReference>
<dbReference type="Proteomes" id="UP001337655">
    <property type="component" value="Unassembled WGS sequence"/>
</dbReference>
<evidence type="ECO:0000313" key="3">
    <source>
        <dbReference type="Proteomes" id="UP001337655"/>
    </source>
</evidence>
<gene>
    <name evidence="2" type="ORF">LTR77_006338</name>
</gene>
<sequence>MSLPVPALRRFKCPEAIHESRPALADILMFSFFLSESHEPYVDMLILGTSHAKSYLRVTFLFLILFFVFRYYLASEKTPASLPSSLNATLGFGALYVLTEDTSTWRVQGLLSAAKLTGLRFTIPVQQRPTDSDISVHLNGDEVATVLDEIRAVLNYISLLETFLRSGRETALFVEDDVDFGIHIKAQMGNISSTILAQTATAEDISAEGDDQPPLFSQYPYGKDAWDVLWIGHFGLEYTTKTKVWDYRDPQALPWDRLTSKFNNYYQQQAGASKDQQILQNVAPMATYAFALTRPAAERLLRILREGKAQKFDLALHIQCKGLDMLCLAPAPGVMHHHKVEGQRSLLSEGTKGDGKHDLGWWRYRHKYTYNVEWSARCNAEHVGERVGDRWQCMPGLVRRQ</sequence>
<protein>
    <submittedName>
        <fullName evidence="2">Uncharacterized protein</fullName>
    </submittedName>
</protein>
<comment type="caution">
    <text evidence="2">The sequence shown here is derived from an EMBL/GenBank/DDBJ whole genome shotgun (WGS) entry which is preliminary data.</text>
</comment>
<proteinExistence type="predicted"/>